<dbReference type="GO" id="GO:0005525">
    <property type="term" value="F:GTP binding"/>
    <property type="evidence" value="ECO:0007669"/>
    <property type="project" value="InterPro"/>
</dbReference>
<evidence type="ECO:0000313" key="3">
    <source>
        <dbReference type="Proteomes" id="UP001162131"/>
    </source>
</evidence>
<name>A0AAU9JBD8_9CILI</name>
<evidence type="ECO:0000256" key="1">
    <source>
        <dbReference type="ARBA" id="ARBA00022741"/>
    </source>
</evidence>
<dbReference type="PROSITE" id="PS51419">
    <property type="entry name" value="RAB"/>
    <property type="match status" value="1"/>
</dbReference>
<dbReference type="GO" id="GO:0003924">
    <property type="term" value="F:GTPase activity"/>
    <property type="evidence" value="ECO:0007669"/>
    <property type="project" value="InterPro"/>
</dbReference>
<keyword evidence="1" id="KW-0547">Nucleotide-binding</keyword>
<dbReference type="FunFam" id="3.40.50.300:FF:001447">
    <property type="entry name" value="Ras-related protein Rab-1B"/>
    <property type="match status" value="1"/>
</dbReference>
<dbReference type="SMART" id="SM00174">
    <property type="entry name" value="RHO"/>
    <property type="match status" value="1"/>
</dbReference>
<proteinExistence type="predicted"/>
<protein>
    <submittedName>
        <fullName evidence="2">Uncharacterized protein</fullName>
    </submittedName>
</protein>
<comment type="caution">
    <text evidence="2">The sequence shown here is derived from an EMBL/GenBank/DDBJ whole genome shotgun (WGS) entry which is preliminary data.</text>
</comment>
<dbReference type="InterPro" id="IPR005225">
    <property type="entry name" value="Small_GTP-bd"/>
</dbReference>
<dbReference type="SMART" id="SM00175">
    <property type="entry name" value="RAB"/>
    <property type="match status" value="1"/>
</dbReference>
<dbReference type="Proteomes" id="UP001162131">
    <property type="component" value="Unassembled WGS sequence"/>
</dbReference>
<reference evidence="2" key="1">
    <citation type="submission" date="2021-09" db="EMBL/GenBank/DDBJ databases">
        <authorList>
            <consortium name="AG Swart"/>
            <person name="Singh M."/>
            <person name="Singh A."/>
            <person name="Seah K."/>
            <person name="Emmerich C."/>
        </authorList>
    </citation>
    <scope>NUCLEOTIDE SEQUENCE</scope>
    <source>
        <strain evidence="2">ATCC30299</strain>
    </source>
</reference>
<dbReference type="AlphaFoldDB" id="A0AAU9JBD8"/>
<organism evidence="2 3">
    <name type="scientific">Blepharisma stoltei</name>
    <dbReference type="NCBI Taxonomy" id="1481888"/>
    <lineage>
        <taxon>Eukaryota</taxon>
        <taxon>Sar</taxon>
        <taxon>Alveolata</taxon>
        <taxon>Ciliophora</taxon>
        <taxon>Postciliodesmatophora</taxon>
        <taxon>Heterotrichea</taxon>
        <taxon>Heterotrichida</taxon>
        <taxon>Blepharismidae</taxon>
        <taxon>Blepharisma</taxon>
    </lineage>
</organism>
<dbReference type="InterPro" id="IPR001806">
    <property type="entry name" value="Small_GTPase"/>
</dbReference>
<dbReference type="NCBIfam" id="TIGR00231">
    <property type="entry name" value="small_GTP"/>
    <property type="match status" value="1"/>
</dbReference>
<dbReference type="EMBL" id="CAJZBQ010000028">
    <property type="protein sequence ID" value="CAG9321617.1"/>
    <property type="molecule type" value="Genomic_DNA"/>
</dbReference>
<gene>
    <name evidence="2" type="ORF">BSTOLATCC_MIC28893</name>
</gene>
<dbReference type="Gene3D" id="3.40.50.300">
    <property type="entry name" value="P-loop containing nucleotide triphosphate hydrolases"/>
    <property type="match status" value="1"/>
</dbReference>
<dbReference type="PANTHER" id="PTHR47978">
    <property type="match status" value="1"/>
</dbReference>
<dbReference type="InterPro" id="IPR027417">
    <property type="entry name" value="P-loop_NTPase"/>
</dbReference>
<dbReference type="SMART" id="SM00173">
    <property type="entry name" value="RAS"/>
    <property type="match status" value="1"/>
</dbReference>
<dbReference type="SMART" id="SM00176">
    <property type="entry name" value="RAN"/>
    <property type="match status" value="1"/>
</dbReference>
<sequence>MTEKIWKSLNIYKMDKNQNMEAEDYHFRFKIVLVGDNGVGKTTLLDALTQTYGRVLENEVVEEMHFKSVIFVDETTFYRLNYWDLPGSERYLPVTSRYCAGSTAALFVFDLTKRASFDRIERWIKECEKVEILTKVLLGNKFDIATKNNINVVSKTEAMSLARKYGMEYFEISALDENNLAHIFEHVFNSIVANIPNPPDPGMLLGKSISLGRRLTNNPKFKTALFDTDSRYD</sequence>
<dbReference type="PRINTS" id="PR00449">
    <property type="entry name" value="RASTRNSFRMNG"/>
</dbReference>
<accession>A0AAU9JBD8</accession>
<evidence type="ECO:0000313" key="2">
    <source>
        <dbReference type="EMBL" id="CAG9321617.1"/>
    </source>
</evidence>
<dbReference type="Pfam" id="PF00071">
    <property type="entry name" value="Ras"/>
    <property type="match status" value="1"/>
</dbReference>
<keyword evidence="3" id="KW-1185">Reference proteome</keyword>
<dbReference type="SUPFAM" id="SSF52540">
    <property type="entry name" value="P-loop containing nucleoside triphosphate hydrolases"/>
    <property type="match status" value="1"/>
</dbReference>
<dbReference type="CDD" id="cd00154">
    <property type="entry name" value="Rab"/>
    <property type="match status" value="1"/>
</dbReference>